<keyword evidence="2" id="KW-1185">Reference proteome</keyword>
<sequence length="73" mass="8253">MAMDLAELIEQSPVTAFFASVEELLWRNCVGQTFFLPGLEGDRRSVVATGKVEKRQQLPTESLRDFGHRRGET</sequence>
<evidence type="ECO:0000313" key="2">
    <source>
        <dbReference type="Proteomes" id="UP001234297"/>
    </source>
</evidence>
<reference evidence="1 2" key="1">
    <citation type="journal article" date="2022" name="Hortic Res">
        <title>A haplotype resolved chromosomal level avocado genome allows analysis of novel avocado genes.</title>
        <authorList>
            <person name="Nath O."/>
            <person name="Fletcher S.J."/>
            <person name="Hayward A."/>
            <person name="Shaw L.M."/>
            <person name="Masouleh A.K."/>
            <person name="Furtado A."/>
            <person name="Henry R.J."/>
            <person name="Mitter N."/>
        </authorList>
    </citation>
    <scope>NUCLEOTIDE SEQUENCE [LARGE SCALE GENOMIC DNA]</scope>
    <source>
        <strain evidence="2">cv. Hass</strain>
    </source>
</reference>
<organism evidence="1 2">
    <name type="scientific">Persea americana</name>
    <name type="common">Avocado</name>
    <dbReference type="NCBI Taxonomy" id="3435"/>
    <lineage>
        <taxon>Eukaryota</taxon>
        <taxon>Viridiplantae</taxon>
        <taxon>Streptophyta</taxon>
        <taxon>Embryophyta</taxon>
        <taxon>Tracheophyta</taxon>
        <taxon>Spermatophyta</taxon>
        <taxon>Magnoliopsida</taxon>
        <taxon>Magnoliidae</taxon>
        <taxon>Laurales</taxon>
        <taxon>Lauraceae</taxon>
        <taxon>Persea</taxon>
    </lineage>
</organism>
<evidence type="ECO:0000313" key="1">
    <source>
        <dbReference type="EMBL" id="KAJ8629707.1"/>
    </source>
</evidence>
<name>A0ACC2L8M6_PERAE</name>
<accession>A0ACC2L8M6</accession>
<protein>
    <submittedName>
        <fullName evidence="1">Uncharacterized protein</fullName>
    </submittedName>
</protein>
<dbReference type="EMBL" id="CM056815">
    <property type="protein sequence ID" value="KAJ8629707.1"/>
    <property type="molecule type" value="Genomic_DNA"/>
</dbReference>
<comment type="caution">
    <text evidence="1">The sequence shown here is derived from an EMBL/GenBank/DDBJ whole genome shotgun (WGS) entry which is preliminary data.</text>
</comment>
<dbReference type="Proteomes" id="UP001234297">
    <property type="component" value="Chromosome 7"/>
</dbReference>
<proteinExistence type="predicted"/>
<gene>
    <name evidence="1" type="ORF">MRB53_023030</name>
</gene>